<dbReference type="Proteomes" id="UP000279994">
    <property type="component" value="Unassembled WGS sequence"/>
</dbReference>
<keyword evidence="2" id="KW-1185">Reference proteome</keyword>
<dbReference type="InterPro" id="IPR019639">
    <property type="entry name" value="DUF2505"/>
</dbReference>
<reference evidence="1 2" key="1">
    <citation type="submission" date="2018-11" db="EMBL/GenBank/DDBJ databases">
        <authorList>
            <person name="Li F."/>
        </authorList>
    </citation>
    <scope>NUCLEOTIDE SEQUENCE [LARGE SCALE GENOMIC DNA]</scope>
    <source>
        <strain evidence="1 2">Gsoil 818</strain>
    </source>
</reference>
<dbReference type="EMBL" id="RJSF01000040">
    <property type="protein sequence ID" value="RNM13615.1"/>
    <property type="molecule type" value="Genomic_DNA"/>
</dbReference>
<proteinExistence type="predicted"/>
<dbReference type="AlphaFoldDB" id="A0A3N0GMD0"/>
<gene>
    <name evidence="1" type="ORF">EFL26_11465</name>
</gene>
<name>A0A3N0GMD0_9ACTN</name>
<dbReference type="OrthoDB" id="3266819at2"/>
<comment type="caution">
    <text evidence="1">The sequence shown here is derived from an EMBL/GenBank/DDBJ whole genome shotgun (WGS) entry which is preliminary data.</text>
</comment>
<dbReference type="RefSeq" id="WP_123223022.1">
    <property type="nucleotide sequence ID" value="NZ_RJSF01000040.1"/>
</dbReference>
<protein>
    <submittedName>
        <fullName evidence="1">DUF2505 domain-containing protein</fullName>
    </submittedName>
</protein>
<evidence type="ECO:0000313" key="2">
    <source>
        <dbReference type="Proteomes" id="UP000279994"/>
    </source>
</evidence>
<accession>A0A3N0GMD0</accession>
<evidence type="ECO:0000313" key="1">
    <source>
        <dbReference type="EMBL" id="RNM13615.1"/>
    </source>
</evidence>
<sequence>MKRVQQDLRYDGATVEQVFGMLSDQSFREAVCDYQRVTHRTVTVEDTGGTVHVTIDQGHATDRLPGFAQKIVGEHIVMVQKEAWTDGSHGQITVTVPGKPGEMTGTATLVPDAGGVTEKVDMTVTVRLPLIGGKVEGLIADMLGKALRAEHTVGREWLAKQG</sequence>
<dbReference type="Pfam" id="PF10698">
    <property type="entry name" value="DUF2505"/>
    <property type="match status" value="1"/>
</dbReference>
<organism evidence="1 2">
    <name type="scientific">Nocardioides pocheonensis</name>
    <dbReference type="NCBI Taxonomy" id="661485"/>
    <lineage>
        <taxon>Bacteria</taxon>
        <taxon>Bacillati</taxon>
        <taxon>Actinomycetota</taxon>
        <taxon>Actinomycetes</taxon>
        <taxon>Propionibacteriales</taxon>
        <taxon>Nocardioidaceae</taxon>
        <taxon>Nocardioides</taxon>
    </lineage>
</organism>
<dbReference type="SUPFAM" id="SSF55961">
    <property type="entry name" value="Bet v1-like"/>
    <property type="match status" value="1"/>
</dbReference>